<dbReference type="EMBL" id="JAWNFY010000009">
    <property type="protein sequence ID" value="MDY5146201.1"/>
    <property type="molecule type" value="Genomic_DNA"/>
</dbReference>
<feature type="compositionally biased region" description="Low complexity" evidence="6">
    <location>
        <begin position="117"/>
        <end position="127"/>
    </location>
</feature>
<evidence type="ECO:0000256" key="4">
    <source>
        <dbReference type="ARBA" id="ARBA00022989"/>
    </source>
</evidence>
<feature type="domain" description="Cardiolipin synthase N-terminal" evidence="8">
    <location>
        <begin position="13"/>
        <end position="56"/>
    </location>
</feature>
<dbReference type="Proteomes" id="UP001284901">
    <property type="component" value="Unassembled WGS sequence"/>
</dbReference>
<dbReference type="GO" id="GO:0005886">
    <property type="term" value="C:plasma membrane"/>
    <property type="evidence" value="ECO:0007669"/>
    <property type="project" value="UniProtKB-SubCell"/>
</dbReference>
<organism evidence="9 12">
    <name type="scientific">Actinotignum timonense</name>
    <dbReference type="NCBI Taxonomy" id="1870995"/>
    <lineage>
        <taxon>Bacteria</taxon>
        <taxon>Bacillati</taxon>
        <taxon>Actinomycetota</taxon>
        <taxon>Actinomycetes</taxon>
        <taxon>Actinomycetales</taxon>
        <taxon>Actinomycetaceae</taxon>
        <taxon>Actinotignum</taxon>
    </lineage>
</organism>
<keyword evidence="3 7" id="KW-0812">Transmembrane</keyword>
<evidence type="ECO:0000313" key="12">
    <source>
        <dbReference type="Proteomes" id="UP001288320"/>
    </source>
</evidence>
<proteinExistence type="predicted"/>
<dbReference type="InterPro" id="IPR027379">
    <property type="entry name" value="CLS_N"/>
</dbReference>
<sequence length="161" mass="17621">MARVIMALLAVSIWIYGIIDVIRTDTTRMPGRLRKPAWLALTVLVPVLGSLLWIAFSFPVKFPQQNISLGSFGRGRSSSQRRRRPVAPDDDPDFLSRLDAENRFREWERQQKENDAAPDAASDSPSAGESKDAGSPEAGGAQPGNPEEPEGRPASQPPAQD</sequence>
<accession>A0AAW9HAF6</accession>
<evidence type="ECO:0000313" key="11">
    <source>
        <dbReference type="Proteomes" id="UP001284901"/>
    </source>
</evidence>
<evidence type="ECO:0000256" key="5">
    <source>
        <dbReference type="ARBA" id="ARBA00023136"/>
    </source>
</evidence>
<feature type="region of interest" description="Disordered" evidence="6">
    <location>
        <begin position="65"/>
        <end position="161"/>
    </location>
</feature>
<feature type="transmembrane region" description="Helical" evidence="7">
    <location>
        <begin position="36"/>
        <end position="56"/>
    </location>
</feature>
<keyword evidence="2" id="KW-1003">Cell membrane</keyword>
<reference evidence="9 11" key="1">
    <citation type="submission" date="2023-10" db="EMBL/GenBank/DDBJ databases">
        <title>Whole Genome based description of the genera Actinobaculum and Actinotignum reveals a complex phylogenetic relationship within the species included in the genus Actinotignum.</title>
        <authorList>
            <person name="Jensen C.S."/>
            <person name="Dargis R."/>
            <person name="Kemp M."/>
            <person name="Christensen J.J."/>
        </authorList>
    </citation>
    <scope>NUCLEOTIDE SEQUENCE</scope>
    <source>
        <strain evidence="10 11">SLA_B089</strain>
        <strain evidence="9">SLA_B245</strain>
    </source>
</reference>
<protein>
    <submittedName>
        <fullName evidence="9">PLD nuclease N-terminal domain-containing protein</fullName>
    </submittedName>
</protein>
<evidence type="ECO:0000256" key="1">
    <source>
        <dbReference type="ARBA" id="ARBA00004651"/>
    </source>
</evidence>
<dbReference type="AlphaFoldDB" id="A0AAW9HAF6"/>
<keyword evidence="11" id="KW-1185">Reference proteome</keyword>
<feature type="compositionally biased region" description="Basic and acidic residues" evidence="6">
    <location>
        <begin position="94"/>
        <end position="115"/>
    </location>
</feature>
<evidence type="ECO:0000313" key="9">
    <source>
        <dbReference type="EMBL" id="MDY5140102.1"/>
    </source>
</evidence>
<evidence type="ECO:0000313" key="10">
    <source>
        <dbReference type="EMBL" id="MDY5146201.1"/>
    </source>
</evidence>
<keyword evidence="4 7" id="KW-1133">Transmembrane helix</keyword>
<name>A0AAW9HAF6_9ACTO</name>
<dbReference type="RefSeq" id="WP_234984409.1">
    <property type="nucleotide sequence ID" value="NZ_CAUPFC010000004.1"/>
</dbReference>
<evidence type="ECO:0000256" key="6">
    <source>
        <dbReference type="SAM" id="MobiDB-lite"/>
    </source>
</evidence>
<dbReference type="EMBL" id="JAWNFV010000003">
    <property type="protein sequence ID" value="MDY5140102.1"/>
    <property type="molecule type" value="Genomic_DNA"/>
</dbReference>
<comment type="subcellular location">
    <subcellularLocation>
        <location evidence="1">Cell membrane</location>
        <topology evidence="1">Multi-pass membrane protein</topology>
    </subcellularLocation>
</comment>
<evidence type="ECO:0000256" key="7">
    <source>
        <dbReference type="SAM" id="Phobius"/>
    </source>
</evidence>
<evidence type="ECO:0000256" key="2">
    <source>
        <dbReference type="ARBA" id="ARBA00022475"/>
    </source>
</evidence>
<evidence type="ECO:0000259" key="8">
    <source>
        <dbReference type="Pfam" id="PF13396"/>
    </source>
</evidence>
<gene>
    <name evidence="9" type="ORF">R6G74_02055</name>
    <name evidence="10" type="ORF">R6P33_04085</name>
</gene>
<feature type="compositionally biased region" description="Low complexity" evidence="6">
    <location>
        <begin position="68"/>
        <end position="78"/>
    </location>
</feature>
<evidence type="ECO:0000256" key="3">
    <source>
        <dbReference type="ARBA" id="ARBA00022692"/>
    </source>
</evidence>
<comment type="caution">
    <text evidence="9">The sequence shown here is derived from an EMBL/GenBank/DDBJ whole genome shotgun (WGS) entry which is preliminary data.</text>
</comment>
<dbReference type="Pfam" id="PF13396">
    <property type="entry name" value="PLDc_N"/>
    <property type="match status" value="1"/>
</dbReference>
<feature type="transmembrane region" description="Helical" evidence="7">
    <location>
        <begin position="6"/>
        <end position="24"/>
    </location>
</feature>
<keyword evidence="5 7" id="KW-0472">Membrane</keyword>
<dbReference type="Proteomes" id="UP001288320">
    <property type="component" value="Unassembled WGS sequence"/>
</dbReference>